<gene>
    <name evidence="2" type="ORF">AFUS01_LOCUS46300</name>
</gene>
<evidence type="ECO:0000313" key="2">
    <source>
        <dbReference type="EMBL" id="CAG7837144.1"/>
    </source>
</evidence>
<protein>
    <submittedName>
        <fullName evidence="2">Uncharacterized protein</fullName>
    </submittedName>
</protein>
<dbReference type="EMBL" id="CAJVCH010571300">
    <property type="protein sequence ID" value="CAG7837144.1"/>
    <property type="molecule type" value="Genomic_DNA"/>
</dbReference>
<evidence type="ECO:0000256" key="1">
    <source>
        <dbReference type="SAM" id="MobiDB-lite"/>
    </source>
</evidence>
<organism evidence="2 3">
    <name type="scientific">Allacma fusca</name>
    <dbReference type="NCBI Taxonomy" id="39272"/>
    <lineage>
        <taxon>Eukaryota</taxon>
        <taxon>Metazoa</taxon>
        <taxon>Ecdysozoa</taxon>
        <taxon>Arthropoda</taxon>
        <taxon>Hexapoda</taxon>
        <taxon>Collembola</taxon>
        <taxon>Symphypleona</taxon>
        <taxon>Sminthuridae</taxon>
        <taxon>Allacma</taxon>
    </lineage>
</organism>
<feature type="non-terminal residue" evidence="2">
    <location>
        <position position="1"/>
    </location>
</feature>
<name>A0A8J2LQZ6_9HEXA</name>
<keyword evidence="3" id="KW-1185">Reference proteome</keyword>
<reference evidence="2" key="1">
    <citation type="submission" date="2021-06" db="EMBL/GenBank/DDBJ databases">
        <authorList>
            <person name="Hodson N. C."/>
            <person name="Mongue J. A."/>
            <person name="Jaron S. K."/>
        </authorList>
    </citation>
    <scope>NUCLEOTIDE SEQUENCE</scope>
</reference>
<dbReference type="Proteomes" id="UP000708208">
    <property type="component" value="Unassembled WGS sequence"/>
</dbReference>
<feature type="region of interest" description="Disordered" evidence="1">
    <location>
        <begin position="1"/>
        <end position="25"/>
    </location>
</feature>
<sequence>MRPHQIHRRTQEREISDQCQQQSNC</sequence>
<evidence type="ECO:0000313" key="3">
    <source>
        <dbReference type="Proteomes" id="UP000708208"/>
    </source>
</evidence>
<dbReference type="AlphaFoldDB" id="A0A8J2LQZ6"/>
<proteinExistence type="predicted"/>
<comment type="caution">
    <text evidence="2">The sequence shown here is derived from an EMBL/GenBank/DDBJ whole genome shotgun (WGS) entry which is preliminary data.</text>
</comment>
<accession>A0A8J2LQZ6</accession>